<dbReference type="EMBL" id="JACHJC010000001">
    <property type="protein sequence ID" value="MBB5114766.1"/>
    <property type="molecule type" value="Genomic_DNA"/>
</dbReference>
<reference evidence="2 3" key="1">
    <citation type="submission" date="2020-08" db="EMBL/GenBank/DDBJ databases">
        <title>Sequencing the genomes of 1000 actinobacteria strains.</title>
        <authorList>
            <person name="Klenk H.-P."/>
        </authorList>
    </citation>
    <scope>NUCLEOTIDE SEQUENCE [LARGE SCALE GENOMIC DNA]</scope>
    <source>
        <strain evidence="2 3">DSM 43036</strain>
    </source>
</reference>
<feature type="domain" description="DUF4440" evidence="1">
    <location>
        <begin position="22"/>
        <end position="122"/>
    </location>
</feature>
<dbReference type="Gene3D" id="3.10.450.50">
    <property type="match status" value="1"/>
</dbReference>
<dbReference type="InterPro" id="IPR032710">
    <property type="entry name" value="NTF2-like_dom_sf"/>
</dbReference>
<comment type="caution">
    <text evidence="2">The sequence shown here is derived from an EMBL/GenBank/DDBJ whole genome shotgun (WGS) entry which is preliminary data.</text>
</comment>
<proteinExistence type="predicted"/>
<keyword evidence="3" id="KW-1185">Reference proteome</keyword>
<evidence type="ECO:0000313" key="3">
    <source>
        <dbReference type="Proteomes" id="UP000618986"/>
    </source>
</evidence>
<evidence type="ECO:0000313" key="2">
    <source>
        <dbReference type="EMBL" id="MBB5114766.1"/>
    </source>
</evidence>
<gene>
    <name evidence="2" type="ORF">FHU28_004605</name>
</gene>
<protein>
    <submittedName>
        <fullName evidence="2">Ketosteroid isomerase-like protein</fullName>
    </submittedName>
</protein>
<dbReference type="Pfam" id="PF14534">
    <property type="entry name" value="DUF4440"/>
    <property type="match status" value="1"/>
</dbReference>
<name>A0ABR6MHA7_MICEC</name>
<dbReference type="CDD" id="cd00531">
    <property type="entry name" value="NTF2_like"/>
    <property type="match status" value="1"/>
</dbReference>
<sequence>MSNASEETPAAPTDPAALLPLFERAFNNRDLDQLERLYEPDALLILAPGTVLTGDERRARSREEQHFLPIKAAVRHQYVTGDIALVINDYVHEGTGPDGTPLRIEGTAVDVLRRGADGAWRCVISNPAGLGTAGPTAP</sequence>
<dbReference type="RefSeq" id="WP_116506751.1">
    <property type="nucleotide sequence ID" value="NZ_JACHJC010000001.1"/>
</dbReference>
<evidence type="ECO:0000259" key="1">
    <source>
        <dbReference type="Pfam" id="PF14534"/>
    </source>
</evidence>
<dbReference type="GeneID" id="300295141"/>
<organism evidence="2 3">
    <name type="scientific">Micromonospora echinospora</name>
    <name type="common">Micromonospora purpurea</name>
    <dbReference type="NCBI Taxonomy" id="1877"/>
    <lineage>
        <taxon>Bacteria</taxon>
        <taxon>Bacillati</taxon>
        <taxon>Actinomycetota</taxon>
        <taxon>Actinomycetes</taxon>
        <taxon>Micromonosporales</taxon>
        <taxon>Micromonosporaceae</taxon>
        <taxon>Micromonospora</taxon>
    </lineage>
</organism>
<dbReference type="Proteomes" id="UP000618986">
    <property type="component" value="Unassembled WGS sequence"/>
</dbReference>
<dbReference type="SUPFAM" id="SSF54427">
    <property type="entry name" value="NTF2-like"/>
    <property type="match status" value="1"/>
</dbReference>
<accession>A0ABR6MHA7</accession>
<dbReference type="InterPro" id="IPR027843">
    <property type="entry name" value="DUF4440"/>
</dbReference>